<dbReference type="InterPro" id="IPR011611">
    <property type="entry name" value="PfkB_dom"/>
</dbReference>
<evidence type="ECO:0000259" key="4">
    <source>
        <dbReference type="Pfam" id="PF00294"/>
    </source>
</evidence>
<evidence type="ECO:0000313" key="6">
    <source>
        <dbReference type="Proteomes" id="UP000219994"/>
    </source>
</evidence>
<protein>
    <recommendedName>
        <fullName evidence="4">Carbohydrate kinase PfkB domain-containing protein</fullName>
    </recommendedName>
</protein>
<keyword evidence="2" id="KW-0808">Transferase</keyword>
<keyword evidence="3" id="KW-0418">Kinase</keyword>
<dbReference type="InterPro" id="IPR029056">
    <property type="entry name" value="Ribokinase-like"/>
</dbReference>
<dbReference type="PANTHER" id="PTHR43320">
    <property type="entry name" value="SUGAR KINASE"/>
    <property type="match status" value="1"/>
</dbReference>
<dbReference type="Proteomes" id="UP000219994">
    <property type="component" value="Unassembled WGS sequence"/>
</dbReference>
<dbReference type="AlphaFoldDB" id="A0A2A6FV15"/>
<evidence type="ECO:0000256" key="1">
    <source>
        <dbReference type="ARBA" id="ARBA00010688"/>
    </source>
</evidence>
<sequence>MNPATSHLIEEDRRVRQPPSLLVVGDLIRDVIVRHRGDIKHATDNDARISQTRGGSAANVAVNAARSGVPVRFVGKVGNDEAGRDLVHSLEQVGIETRMQVAGRTGTIVVLVDPVGERSMFVDRGASAELDQIDRSALNGIRWLHLTMYSAAIPSAEAHVVEFAAAASDRGVKLSLDTSSTELLCGYGIDRFWNLVYRIQPAVIFANEPEAEYIGISTHNPSRDQIVVIKRGSKPVSVVTHQGIFHFPVPPVTGVIDTTGAGDAFAAHFIGAQLAGESIAESVRRGSQGAGRAITHVGA</sequence>
<name>A0A2A6FV15_9MICO</name>
<dbReference type="GO" id="GO:0016301">
    <property type="term" value="F:kinase activity"/>
    <property type="evidence" value="ECO:0007669"/>
    <property type="project" value="UniProtKB-KW"/>
</dbReference>
<organism evidence="5 6">
    <name type="scientific">Candidatus Lumbricidiphila eiseniae</name>
    <dbReference type="NCBI Taxonomy" id="1969409"/>
    <lineage>
        <taxon>Bacteria</taxon>
        <taxon>Bacillati</taxon>
        <taxon>Actinomycetota</taxon>
        <taxon>Actinomycetes</taxon>
        <taxon>Micrococcales</taxon>
        <taxon>Microbacteriaceae</taxon>
        <taxon>Candidatus Lumbricidiphila</taxon>
    </lineage>
</organism>
<comment type="caution">
    <text evidence="5">The sequence shown here is derived from an EMBL/GenBank/DDBJ whole genome shotgun (WGS) entry which is preliminary data.</text>
</comment>
<evidence type="ECO:0000313" key="5">
    <source>
        <dbReference type="EMBL" id="PDQ36498.1"/>
    </source>
</evidence>
<dbReference type="Gene3D" id="3.40.1190.20">
    <property type="match status" value="1"/>
</dbReference>
<dbReference type="Pfam" id="PF00294">
    <property type="entry name" value="PfkB"/>
    <property type="match status" value="1"/>
</dbReference>
<accession>A0A2A6FV15</accession>
<reference evidence="6" key="1">
    <citation type="submission" date="2017-03" db="EMBL/GenBank/DDBJ databases">
        <authorList>
            <person name="Lund M.B."/>
        </authorList>
    </citation>
    <scope>NUCLEOTIDE SEQUENCE [LARGE SCALE GENOMIC DNA]</scope>
</reference>
<proteinExistence type="inferred from homology"/>
<evidence type="ECO:0000256" key="2">
    <source>
        <dbReference type="ARBA" id="ARBA00022679"/>
    </source>
</evidence>
<dbReference type="EMBL" id="NAEP01000012">
    <property type="protein sequence ID" value="PDQ36498.1"/>
    <property type="molecule type" value="Genomic_DNA"/>
</dbReference>
<feature type="domain" description="Carbohydrate kinase PfkB" evidence="4">
    <location>
        <begin position="20"/>
        <end position="299"/>
    </location>
</feature>
<dbReference type="InterPro" id="IPR052700">
    <property type="entry name" value="Carb_kinase_PfkB-like"/>
</dbReference>
<dbReference type="PANTHER" id="PTHR43320:SF3">
    <property type="entry name" value="CARBOHYDRATE KINASE PFKB DOMAIN-CONTAINING PROTEIN"/>
    <property type="match status" value="1"/>
</dbReference>
<dbReference type="SUPFAM" id="SSF53613">
    <property type="entry name" value="Ribokinase-like"/>
    <property type="match status" value="1"/>
</dbReference>
<evidence type="ECO:0000256" key="3">
    <source>
        <dbReference type="ARBA" id="ARBA00022777"/>
    </source>
</evidence>
<gene>
    <name evidence="5" type="ORF">B5766_00420</name>
</gene>
<comment type="similarity">
    <text evidence="1">Belongs to the carbohydrate kinase PfkB family.</text>
</comment>